<keyword evidence="11" id="KW-1185">Reference proteome</keyword>
<dbReference type="Proteomes" id="UP001439008">
    <property type="component" value="Unassembled WGS sequence"/>
</dbReference>
<dbReference type="EC" id="6.1.1.2" evidence="2"/>
<evidence type="ECO:0000256" key="4">
    <source>
        <dbReference type="ARBA" id="ARBA00022741"/>
    </source>
</evidence>
<accession>A0ABV2ASI5</accession>
<dbReference type="Gene3D" id="3.40.50.620">
    <property type="entry name" value="HUPs"/>
    <property type="match status" value="1"/>
</dbReference>
<organism evidence="10 11">
    <name type="scientific">Bonamia ostreae</name>
    <dbReference type="NCBI Taxonomy" id="126728"/>
    <lineage>
        <taxon>Eukaryota</taxon>
        <taxon>Sar</taxon>
        <taxon>Rhizaria</taxon>
        <taxon>Endomyxa</taxon>
        <taxon>Ascetosporea</taxon>
        <taxon>Haplosporida</taxon>
        <taxon>Bonamia</taxon>
    </lineage>
</organism>
<dbReference type="InterPro" id="IPR014729">
    <property type="entry name" value="Rossmann-like_a/b/a_fold"/>
</dbReference>
<comment type="similarity">
    <text evidence="1 9">Belongs to the class-I aminoacyl-tRNA synthetase family.</text>
</comment>
<sequence length="220" mass="24911">MYKNVLEIQKRVTFNQVRAIFGVDTSSSIGKIAFPAIQAAPSFPSTFAECFNGKKLRCLIICAIDQDPYFRMTRDVAPRMNQHKPSLLHCKFLPGLHGVNTKMSASDLTSAIYLNDTPNEIQKKISKSKSGGAQTRYLQKKTGADLEQDVPLMYLRFFLDDDEELKRVEKAYSTGKMETGEVKEMLIKTLTPILLNLQKKKNAVTEELIKKLTTVRQLMD</sequence>
<proteinExistence type="inferred from homology"/>
<keyword evidence="3 9" id="KW-0436">Ligase</keyword>
<dbReference type="PRINTS" id="PR01039">
    <property type="entry name" value="TRNASYNTHTRP"/>
</dbReference>
<evidence type="ECO:0000256" key="1">
    <source>
        <dbReference type="ARBA" id="ARBA00005594"/>
    </source>
</evidence>
<evidence type="ECO:0000313" key="10">
    <source>
        <dbReference type="EMBL" id="MES1922630.1"/>
    </source>
</evidence>
<dbReference type="PANTHER" id="PTHR10055:SF1">
    <property type="entry name" value="TRYPTOPHAN--TRNA LIGASE, CYTOPLASMIC"/>
    <property type="match status" value="1"/>
</dbReference>
<comment type="caution">
    <text evidence="10">The sequence shown here is derived from an EMBL/GenBank/DDBJ whole genome shotgun (WGS) entry which is preliminary data.</text>
</comment>
<keyword evidence="4 9" id="KW-0547">Nucleotide-binding</keyword>
<name>A0ABV2ASI5_9EUKA</name>
<keyword evidence="7 9" id="KW-0030">Aminoacyl-tRNA synthetase</keyword>
<protein>
    <recommendedName>
        <fullName evidence="2">tryptophan--tRNA ligase</fullName>
        <ecNumber evidence="2">6.1.1.2</ecNumber>
    </recommendedName>
    <alternativeName>
        <fullName evidence="8">Tryptophanyl-tRNA synthetase</fullName>
    </alternativeName>
</protein>
<evidence type="ECO:0000313" key="11">
    <source>
        <dbReference type="Proteomes" id="UP001439008"/>
    </source>
</evidence>
<dbReference type="Pfam" id="PF00579">
    <property type="entry name" value="tRNA-synt_1b"/>
    <property type="match status" value="1"/>
</dbReference>
<dbReference type="InterPro" id="IPR002305">
    <property type="entry name" value="aa-tRNA-synth_Ic"/>
</dbReference>
<gene>
    <name evidence="10" type="ORF">MHBO_004148</name>
</gene>
<evidence type="ECO:0000256" key="6">
    <source>
        <dbReference type="ARBA" id="ARBA00022917"/>
    </source>
</evidence>
<dbReference type="Gene3D" id="1.10.240.10">
    <property type="entry name" value="Tyrosyl-Transfer RNA Synthetase"/>
    <property type="match status" value="1"/>
</dbReference>
<evidence type="ECO:0000256" key="5">
    <source>
        <dbReference type="ARBA" id="ARBA00022840"/>
    </source>
</evidence>
<evidence type="ECO:0000256" key="8">
    <source>
        <dbReference type="ARBA" id="ARBA00030268"/>
    </source>
</evidence>
<dbReference type="PANTHER" id="PTHR10055">
    <property type="entry name" value="TRYPTOPHANYL-TRNA SYNTHETASE"/>
    <property type="match status" value="1"/>
</dbReference>
<evidence type="ECO:0000256" key="9">
    <source>
        <dbReference type="RuleBase" id="RU363036"/>
    </source>
</evidence>
<dbReference type="EMBL" id="JBDODL010003277">
    <property type="protein sequence ID" value="MES1922630.1"/>
    <property type="molecule type" value="Genomic_DNA"/>
</dbReference>
<reference evidence="10 11" key="1">
    <citation type="journal article" date="2024" name="BMC Biol.">
        <title>Comparative genomics of Ascetosporea gives new insight into the evolutionary basis for animal parasitism in Rhizaria.</title>
        <authorList>
            <person name="Hiltunen Thoren M."/>
            <person name="Onut-Brannstrom I."/>
            <person name="Alfjorden A."/>
            <person name="Peckova H."/>
            <person name="Swords F."/>
            <person name="Hooper C."/>
            <person name="Holzer A.S."/>
            <person name="Bass D."/>
            <person name="Burki F."/>
        </authorList>
    </citation>
    <scope>NUCLEOTIDE SEQUENCE [LARGE SCALE GENOMIC DNA]</scope>
    <source>
        <strain evidence="10">20-A016</strain>
    </source>
</reference>
<evidence type="ECO:0000256" key="2">
    <source>
        <dbReference type="ARBA" id="ARBA00013161"/>
    </source>
</evidence>
<evidence type="ECO:0000256" key="7">
    <source>
        <dbReference type="ARBA" id="ARBA00023146"/>
    </source>
</evidence>
<keyword evidence="5 9" id="KW-0067">ATP-binding</keyword>
<dbReference type="InterPro" id="IPR002306">
    <property type="entry name" value="Trp-tRNA-ligase"/>
</dbReference>
<dbReference type="SUPFAM" id="SSF52374">
    <property type="entry name" value="Nucleotidylyl transferase"/>
    <property type="match status" value="1"/>
</dbReference>
<keyword evidence="6 9" id="KW-0648">Protein biosynthesis</keyword>
<evidence type="ECO:0000256" key="3">
    <source>
        <dbReference type="ARBA" id="ARBA00022598"/>
    </source>
</evidence>